<reference evidence="3 4" key="1">
    <citation type="journal article" date="2024" name="BMC Genomics">
        <title>Genome assembly of redclaw crayfish (Cherax quadricarinatus) provides insights into its immune adaptation and hypoxia tolerance.</title>
        <authorList>
            <person name="Liu Z."/>
            <person name="Zheng J."/>
            <person name="Li H."/>
            <person name="Fang K."/>
            <person name="Wang S."/>
            <person name="He J."/>
            <person name="Zhou D."/>
            <person name="Weng S."/>
            <person name="Chi M."/>
            <person name="Gu Z."/>
            <person name="He J."/>
            <person name="Li F."/>
            <person name="Wang M."/>
        </authorList>
    </citation>
    <scope>NUCLEOTIDE SEQUENCE [LARGE SCALE GENOMIC DNA]</scope>
    <source>
        <strain evidence="3">ZL_2023a</strain>
    </source>
</reference>
<evidence type="ECO:0000259" key="2">
    <source>
        <dbReference type="PROSITE" id="PS50097"/>
    </source>
</evidence>
<evidence type="ECO:0000313" key="3">
    <source>
        <dbReference type="EMBL" id="KAK8719073.1"/>
    </source>
</evidence>
<dbReference type="GO" id="GO:0005829">
    <property type="term" value="C:cytosol"/>
    <property type="evidence" value="ECO:0007669"/>
    <property type="project" value="TreeGrafter"/>
</dbReference>
<dbReference type="Pfam" id="PF00651">
    <property type="entry name" value="BTB"/>
    <property type="match status" value="1"/>
</dbReference>
<feature type="compositionally biased region" description="Basic and acidic residues" evidence="1">
    <location>
        <begin position="1"/>
        <end position="12"/>
    </location>
</feature>
<dbReference type="PROSITE" id="PS50097">
    <property type="entry name" value="BTB"/>
    <property type="match status" value="1"/>
</dbReference>
<accession>A0AAW0VQ92</accession>
<dbReference type="InterPro" id="IPR011333">
    <property type="entry name" value="SKP1/BTB/POZ_sf"/>
</dbReference>
<gene>
    <name evidence="3" type="ORF">OTU49_014261</name>
</gene>
<protein>
    <recommendedName>
        <fullName evidence="2">BTB domain-containing protein</fullName>
    </recommendedName>
</protein>
<dbReference type="GO" id="GO:0022008">
    <property type="term" value="P:neurogenesis"/>
    <property type="evidence" value="ECO:0007669"/>
    <property type="project" value="TreeGrafter"/>
</dbReference>
<comment type="caution">
    <text evidence="3">The sequence shown here is derived from an EMBL/GenBank/DDBJ whole genome shotgun (WGS) entry which is preliminary data.</text>
</comment>
<dbReference type="CDD" id="cd18186">
    <property type="entry name" value="BTB_POZ_ZBTB_KLHL-like"/>
    <property type="match status" value="1"/>
</dbReference>
<dbReference type="SMART" id="SM00225">
    <property type="entry name" value="BTB"/>
    <property type="match status" value="1"/>
</dbReference>
<dbReference type="Gene3D" id="3.30.710.10">
    <property type="entry name" value="Potassium Channel Kv1.1, Chain A"/>
    <property type="match status" value="1"/>
</dbReference>
<keyword evidence="4" id="KW-1185">Reference proteome</keyword>
<dbReference type="EMBL" id="JARKIK010003170">
    <property type="protein sequence ID" value="KAK8719073.1"/>
    <property type="molecule type" value="Genomic_DNA"/>
</dbReference>
<organism evidence="3 4">
    <name type="scientific">Cherax quadricarinatus</name>
    <name type="common">Australian red claw crayfish</name>
    <dbReference type="NCBI Taxonomy" id="27406"/>
    <lineage>
        <taxon>Eukaryota</taxon>
        <taxon>Metazoa</taxon>
        <taxon>Ecdysozoa</taxon>
        <taxon>Arthropoda</taxon>
        <taxon>Crustacea</taxon>
        <taxon>Multicrustacea</taxon>
        <taxon>Malacostraca</taxon>
        <taxon>Eumalacostraca</taxon>
        <taxon>Eucarida</taxon>
        <taxon>Decapoda</taxon>
        <taxon>Pleocyemata</taxon>
        <taxon>Astacidea</taxon>
        <taxon>Parastacoidea</taxon>
        <taxon>Parastacidae</taxon>
        <taxon>Cherax</taxon>
    </lineage>
</organism>
<dbReference type="InterPro" id="IPR000210">
    <property type="entry name" value="BTB/POZ_dom"/>
</dbReference>
<dbReference type="EMBL" id="JARKIK010003170">
    <property type="protein sequence ID" value="KAK8719072.1"/>
    <property type="molecule type" value="Genomic_DNA"/>
</dbReference>
<feature type="domain" description="BTB" evidence="2">
    <location>
        <begin position="46"/>
        <end position="113"/>
    </location>
</feature>
<proteinExistence type="predicted"/>
<evidence type="ECO:0000256" key="1">
    <source>
        <dbReference type="SAM" id="MobiDB-lite"/>
    </source>
</evidence>
<sequence length="179" mass="20177">MTEDGRPLDGRRSTGGRRVSSGSQWQCHLATPGERLAYLRHSGHLSDLTITFPGHHDIIQVHRWVLAISSPVFEAMLYGPLAEGDLLHLPEDPPEAFNWLLDHIYLNHSQLPGVQLALQVYQLAAKYQMDPLCKLCSQYLVQEVTASTFPGVYETALMLEDDQLLAKCAQLTTNWKRQL</sequence>
<feature type="region of interest" description="Disordered" evidence="1">
    <location>
        <begin position="1"/>
        <end position="24"/>
    </location>
</feature>
<name>A0AAW0VQ92_CHEQU</name>
<dbReference type="AlphaFoldDB" id="A0AAW0VQ92"/>
<dbReference type="Proteomes" id="UP001445076">
    <property type="component" value="Unassembled WGS sequence"/>
</dbReference>
<reference evidence="3" key="2">
    <citation type="submission" date="2024-01" db="EMBL/GenBank/DDBJ databases">
        <authorList>
            <person name="He J."/>
            <person name="Wang M."/>
            <person name="Zheng J."/>
            <person name="Liu Z."/>
        </authorList>
    </citation>
    <scope>NUCLEOTIDE SEQUENCE</scope>
    <source>
        <strain evidence="3">ZL_2023a</strain>
        <tissue evidence="3">Muscle</tissue>
    </source>
</reference>
<dbReference type="PANTHER" id="PTHR45774:SF4">
    <property type="entry name" value="AXUNDEAD, ISOFORM F"/>
    <property type="match status" value="1"/>
</dbReference>
<dbReference type="PANTHER" id="PTHR45774">
    <property type="entry name" value="BTB/POZ DOMAIN-CONTAINING"/>
    <property type="match status" value="1"/>
</dbReference>
<evidence type="ECO:0000313" key="4">
    <source>
        <dbReference type="Proteomes" id="UP001445076"/>
    </source>
</evidence>
<dbReference type="SUPFAM" id="SSF54695">
    <property type="entry name" value="POZ domain"/>
    <property type="match status" value="1"/>
</dbReference>